<sequence length="376" mass="40871">MIQGLPLDTTNGTLELQSLRADEALTHAGSLLAPDGRIIAPYDLEQRDAEIGEHDALASQPGILNATAHPFVLDYSTVAVAHVINGMGVTLGDSIIGLTALAAIQHAHPQVRFVIYRPELSPPYVEQLYALAAGKLAPTRSLPWPLADIPANETRIDMGNHLFWPGFMSLPMIDFFLAALGVPPESVPSAHKANRWLQTLELPRLPEPWREQPYVLFCPTASTPIRSIPQPVRRALVSRLFERFGLPVLGFGAVDHPHYVDVAATSTGTAHFLAWIRHARYVLTSDTAAVHIAAGFDVPTTAFFTTIAPELRVRDYPHCLPVTLNLPELRNVQASDREQDVARLNAAYETVVNGELPFAAGRAASLEGTAAAPNPR</sequence>
<accession>A0A1N6JLD4</accession>
<dbReference type="SUPFAM" id="SSF53756">
    <property type="entry name" value="UDP-Glycosyltransferase/glycogen phosphorylase"/>
    <property type="match status" value="1"/>
</dbReference>
<dbReference type="OrthoDB" id="8581113at2"/>
<protein>
    <submittedName>
        <fullName evidence="1">ADP-heptose:LPS heptosyltransferase</fullName>
    </submittedName>
</protein>
<evidence type="ECO:0000313" key="2">
    <source>
        <dbReference type="Proteomes" id="UP000185151"/>
    </source>
</evidence>
<dbReference type="Proteomes" id="UP000185151">
    <property type="component" value="Unassembled WGS sequence"/>
</dbReference>
<keyword evidence="2" id="KW-1185">Reference proteome</keyword>
<dbReference type="RefSeq" id="WP_074296580.1">
    <property type="nucleotide sequence ID" value="NZ_FSRU01000001.1"/>
</dbReference>
<reference evidence="1 2" key="1">
    <citation type="submission" date="2016-11" db="EMBL/GenBank/DDBJ databases">
        <authorList>
            <person name="Jaros S."/>
            <person name="Januszkiewicz K."/>
            <person name="Wedrychowicz H."/>
        </authorList>
    </citation>
    <scope>NUCLEOTIDE SEQUENCE [LARGE SCALE GENOMIC DNA]</scope>
    <source>
        <strain evidence="1 2">GAS95</strain>
    </source>
</reference>
<dbReference type="GO" id="GO:0016740">
    <property type="term" value="F:transferase activity"/>
    <property type="evidence" value="ECO:0007669"/>
    <property type="project" value="UniProtKB-KW"/>
</dbReference>
<evidence type="ECO:0000313" key="1">
    <source>
        <dbReference type="EMBL" id="SIO45155.1"/>
    </source>
</evidence>
<dbReference type="Gene3D" id="3.40.50.2000">
    <property type="entry name" value="Glycogen Phosphorylase B"/>
    <property type="match status" value="1"/>
</dbReference>
<gene>
    <name evidence="1" type="ORF">SAMN05444165_3314</name>
</gene>
<keyword evidence="1" id="KW-0808">Transferase</keyword>
<name>A0A1N6JLD4_9BURK</name>
<dbReference type="EMBL" id="FSRU01000001">
    <property type="protein sequence ID" value="SIO45155.1"/>
    <property type="molecule type" value="Genomic_DNA"/>
</dbReference>
<organism evidence="1 2">
    <name type="scientific">Paraburkholderia phenazinium</name>
    <dbReference type="NCBI Taxonomy" id="60549"/>
    <lineage>
        <taxon>Bacteria</taxon>
        <taxon>Pseudomonadati</taxon>
        <taxon>Pseudomonadota</taxon>
        <taxon>Betaproteobacteria</taxon>
        <taxon>Burkholderiales</taxon>
        <taxon>Burkholderiaceae</taxon>
        <taxon>Paraburkholderia</taxon>
    </lineage>
</organism>
<dbReference type="AlphaFoldDB" id="A0A1N6JLD4"/>
<proteinExistence type="predicted"/>